<dbReference type="STRING" id="4537.A0A0E0MH32"/>
<dbReference type="Gene3D" id="3.40.50.300">
    <property type="entry name" value="P-loop containing nucleotide triphosphate hydrolases"/>
    <property type="match status" value="1"/>
</dbReference>
<protein>
    <recommendedName>
        <fullName evidence="2">NB-ARC domain-containing protein</fullName>
    </recommendedName>
</protein>
<keyword evidence="4" id="KW-1185">Reference proteome</keyword>
<dbReference type="SUPFAM" id="SSF52540">
    <property type="entry name" value="P-loop containing nucleoside triphosphate hydrolases"/>
    <property type="match status" value="1"/>
</dbReference>
<feature type="domain" description="NB-ARC" evidence="2">
    <location>
        <begin position="152"/>
        <end position="192"/>
    </location>
</feature>
<reference evidence="3" key="1">
    <citation type="submission" date="2015-04" db="UniProtKB">
        <authorList>
            <consortium name="EnsemblPlants"/>
        </authorList>
    </citation>
    <scope>IDENTIFICATION</scope>
</reference>
<organism evidence="3">
    <name type="scientific">Oryza punctata</name>
    <name type="common">Red rice</name>
    <dbReference type="NCBI Taxonomy" id="4537"/>
    <lineage>
        <taxon>Eukaryota</taxon>
        <taxon>Viridiplantae</taxon>
        <taxon>Streptophyta</taxon>
        <taxon>Embryophyta</taxon>
        <taxon>Tracheophyta</taxon>
        <taxon>Spermatophyta</taxon>
        <taxon>Magnoliopsida</taxon>
        <taxon>Liliopsida</taxon>
        <taxon>Poales</taxon>
        <taxon>Poaceae</taxon>
        <taxon>BOP clade</taxon>
        <taxon>Oryzoideae</taxon>
        <taxon>Oryzeae</taxon>
        <taxon>Oryzinae</taxon>
        <taxon>Oryza</taxon>
    </lineage>
</organism>
<dbReference type="Gramene" id="OPUNC11G16080.1">
    <property type="protein sequence ID" value="OPUNC11G16080.1"/>
    <property type="gene ID" value="OPUNC11G16080"/>
</dbReference>
<dbReference type="GO" id="GO:0043531">
    <property type="term" value="F:ADP binding"/>
    <property type="evidence" value="ECO:0007669"/>
    <property type="project" value="InterPro"/>
</dbReference>
<proteinExistence type="predicted"/>
<dbReference type="Pfam" id="PF00931">
    <property type="entry name" value="NB-ARC"/>
    <property type="match status" value="1"/>
</dbReference>
<dbReference type="EnsemblPlants" id="OPUNC11G16080.1">
    <property type="protein sequence ID" value="OPUNC11G16080.1"/>
    <property type="gene ID" value="OPUNC11G16080"/>
</dbReference>
<evidence type="ECO:0000313" key="3">
    <source>
        <dbReference type="EnsemblPlants" id="OPUNC11G16080.1"/>
    </source>
</evidence>
<evidence type="ECO:0000259" key="2">
    <source>
        <dbReference type="Pfam" id="PF00931"/>
    </source>
</evidence>
<feature type="region of interest" description="Disordered" evidence="1">
    <location>
        <begin position="38"/>
        <end position="63"/>
    </location>
</feature>
<sequence>MELGAIVGSLRTAPSRDCYGVDHDWKRWMEDLGGLLDRQERAGDDDPPTCQAQAPPRREAAAAAADPPASTGCCCCATVFQRAALHSDQIQAYRLYLAARDLELRSSGLEPTTAAEAVARGRLNDHHLHLVGVDGPAKRLLRWLTAAADDDKRSLQVMAVVGPAGVGKTTLAMELNRRLRREAGAYFECLAVAGFSRKLPMNQVNAFPLGLANLQSITEVVIYYSERCGNSSSTKMTVDAVRQQVARHPDSLINLVINGKQEDIEASGEA</sequence>
<reference evidence="3" key="2">
    <citation type="submission" date="2018-05" db="EMBL/GenBank/DDBJ databases">
        <title>OpunRS2 (Oryza punctata Reference Sequence Version 2).</title>
        <authorList>
            <person name="Zhang J."/>
            <person name="Kudrna D."/>
            <person name="Lee S."/>
            <person name="Talag J."/>
            <person name="Welchert J."/>
            <person name="Wing R.A."/>
        </authorList>
    </citation>
    <scope>NUCLEOTIDE SEQUENCE [LARGE SCALE GENOMIC DNA]</scope>
</reference>
<name>A0A0E0MH32_ORYPU</name>
<dbReference type="HOGENOM" id="CLU_1032011_0_0_1"/>
<accession>A0A0E0MH32</accession>
<dbReference type="InterPro" id="IPR027417">
    <property type="entry name" value="P-loop_NTPase"/>
</dbReference>
<evidence type="ECO:0000313" key="4">
    <source>
        <dbReference type="Proteomes" id="UP000026962"/>
    </source>
</evidence>
<evidence type="ECO:0000256" key="1">
    <source>
        <dbReference type="SAM" id="MobiDB-lite"/>
    </source>
</evidence>
<dbReference type="InterPro" id="IPR002182">
    <property type="entry name" value="NB-ARC"/>
</dbReference>
<feature type="compositionally biased region" description="Low complexity" evidence="1">
    <location>
        <begin position="51"/>
        <end position="63"/>
    </location>
</feature>
<dbReference type="AlphaFoldDB" id="A0A0E0MH32"/>
<dbReference type="Proteomes" id="UP000026962">
    <property type="component" value="Chromosome 11"/>
</dbReference>